<dbReference type="PROSITE" id="PS51462">
    <property type="entry name" value="NUDIX"/>
    <property type="match status" value="1"/>
</dbReference>
<reference evidence="4 5" key="1">
    <citation type="journal article" date="2010" name="Stand. Genomic Sci.">
        <title>Complete genome sequence of Nocardiopsis dassonvillei type strain (IMRU 509).</title>
        <authorList>
            <person name="Sun H."/>
            <person name="Lapidus A."/>
            <person name="Nolan M."/>
            <person name="Lucas S."/>
            <person name="Del Rio T.G."/>
            <person name="Tice H."/>
            <person name="Cheng J.F."/>
            <person name="Tapia R."/>
            <person name="Han C."/>
            <person name="Goodwin L."/>
            <person name="Pitluck S."/>
            <person name="Pagani I."/>
            <person name="Ivanova N."/>
            <person name="Mavromatis K."/>
            <person name="Mikhailova N."/>
            <person name="Pati A."/>
            <person name="Chen A."/>
            <person name="Palaniappan K."/>
            <person name="Land M."/>
            <person name="Hauser L."/>
            <person name="Chang Y.J."/>
            <person name="Jeffries C.D."/>
            <person name="Djao O.D."/>
            <person name="Rohde M."/>
            <person name="Sikorski J."/>
            <person name="Goker M."/>
            <person name="Woyke T."/>
            <person name="Bristow J."/>
            <person name="Eisen J.A."/>
            <person name="Markowitz V."/>
            <person name="Hugenholtz P."/>
            <person name="Kyrpides N.C."/>
            <person name="Klenk H.P."/>
        </authorList>
    </citation>
    <scope>NUCLEOTIDE SEQUENCE [LARGE SCALE GENOMIC DNA]</scope>
    <source>
        <strain evidence="5">ATCC 23218 / DSM 43111 / CIP 107115 / JCM 7437 / KCTC 9190 / NBRC 14626 / NCTC 10488 / NRRL B-5397 / IMRU 509</strain>
    </source>
</reference>
<dbReference type="RefSeq" id="WP_013153676.1">
    <property type="nucleotide sequence ID" value="NC_014210.1"/>
</dbReference>
<dbReference type="STRING" id="446468.Ndas_2652"/>
<dbReference type="PANTHER" id="PTHR43046:SF14">
    <property type="entry name" value="MUTT_NUDIX FAMILY PROTEIN"/>
    <property type="match status" value="1"/>
</dbReference>
<dbReference type="SUPFAM" id="SSF55811">
    <property type="entry name" value="Nudix"/>
    <property type="match status" value="1"/>
</dbReference>
<gene>
    <name evidence="4" type="ordered locus">Ndas_2652</name>
</gene>
<dbReference type="HOGENOM" id="CLU_119083_1_0_11"/>
<evidence type="ECO:0000313" key="4">
    <source>
        <dbReference type="EMBL" id="ADH68069.1"/>
    </source>
</evidence>
<keyword evidence="5" id="KW-1185">Reference proteome</keyword>
<evidence type="ECO:0000256" key="1">
    <source>
        <dbReference type="ARBA" id="ARBA00001946"/>
    </source>
</evidence>
<dbReference type="Gene3D" id="3.90.79.10">
    <property type="entry name" value="Nucleoside Triphosphate Pyrophosphohydrolase"/>
    <property type="match status" value="1"/>
</dbReference>
<organism evidence="4 5">
    <name type="scientific">Nocardiopsis dassonvillei (strain ATCC 23218 / DSM 43111 / CIP 107115 / JCM 7437 / KCTC 9190 / NBRC 14626 / NCTC 10488 / NRRL B-5397 / IMRU 509)</name>
    <name type="common">Actinomadura dassonvillei</name>
    <dbReference type="NCBI Taxonomy" id="446468"/>
    <lineage>
        <taxon>Bacteria</taxon>
        <taxon>Bacillati</taxon>
        <taxon>Actinomycetota</taxon>
        <taxon>Actinomycetes</taxon>
        <taxon>Streptosporangiales</taxon>
        <taxon>Nocardiopsidaceae</taxon>
        <taxon>Nocardiopsis</taxon>
    </lineage>
</organism>
<evidence type="ECO:0000259" key="3">
    <source>
        <dbReference type="PROSITE" id="PS51462"/>
    </source>
</evidence>
<dbReference type="GO" id="GO:0016787">
    <property type="term" value="F:hydrolase activity"/>
    <property type="evidence" value="ECO:0007669"/>
    <property type="project" value="UniProtKB-KW"/>
</dbReference>
<feature type="domain" description="Nudix hydrolase" evidence="3">
    <location>
        <begin position="4"/>
        <end position="135"/>
    </location>
</feature>
<dbReference type="InterPro" id="IPR000086">
    <property type="entry name" value="NUDIX_hydrolase_dom"/>
</dbReference>
<dbReference type="GeneID" id="91485220"/>
<dbReference type="AlphaFoldDB" id="D7AYQ7"/>
<dbReference type="PANTHER" id="PTHR43046">
    <property type="entry name" value="GDP-MANNOSE MANNOSYL HYDROLASE"/>
    <property type="match status" value="1"/>
</dbReference>
<dbReference type="EMBL" id="CP002040">
    <property type="protein sequence ID" value="ADH68069.1"/>
    <property type="molecule type" value="Genomic_DNA"/>
</dbReference>
<keyword evidence="2 4" id="KW-0378">Hydrolase</keyword>
<dbReference type="InterPro" id="IPR015797">
    <property type="entry name" value="NUDIX_hydrolase-like_dom_sf"/>
</dbReference>
<dbReference type="KEGG" id="nda:Ndas_2652"/>
<dbReference type="eggNOG" id="COG0494">
    <property type="taxonomic scope" value="Bacteria"/>
</dbReference>
<accession>D7AYQ7</accession>
<dbReference type="Proteomes" id="UP000002219">
    <property type="component" value="Chromosome 1"/>
</dbReference>
<evidence type="ECO:0000313" key="5">
    <source>
        <dbReference type="Proteomes" id="UP000002219"/>
    </source>
</evidence>
<evidence type="ECO:0000256" key="2">
    <source>
        <dbReference type="ARBA" id="ARBA00022801"/>
    </source>
</evidence>
<protein>
    <submittedName>
        <fullName evidence="4">NUDIX hydrolase</fullName>
    </submittedName>
</protein>
<dbReference type="OrthoDB" id="4545744at2"/>
<name>D7AYQ7_NOCDD</name>
<sequence>MPEIIKQKARAILFDRQGRLVLIKRTRPGRAPYWTTAGGGVEPEDDSVEAALHREVFEELGGRVDRVREVVVLTDERPEGTLVQHVFVARLTEMDPSSRTGPEFSDPTRGTYETVVLPSTDTALRSISLLPDSLARFLEGNLRDLRDLVADPRTETPRG</sequence>
<dbReference type="Pfam" id="PF00293">
    <property type="entry name" value="NUDIX"/>
    <property type="match status" value="1"/>
</dbReference>
<comment type="cofactor">
    <cofactor evidence="1">
        <name>Mg(2+)</name>
        <dbReference type="ChEBI" id="CHEBI:18420"/>
    </cofactor>
</comment>
<proteinExistence type="predicted"/>